<feature type="region of interest" description="Disordered" evidence="1">
    <location>
        <begin position="38"/>
        <end position="62"/>
    </location>
</feature>
<proteinExistence type="predicted"/>
<evidence type="ECO:0000256" key="1">
    <source>
        <dbReference type="SAM" id="MobiDB-lite"/>
    </source>
</evidence>
<accession>A0AA40GH63</accession>
<evidence type="ECO:0000313" key="2">
    <source>
        <dbReference type="EMBL" id="KAK1137697.1"/>
    </source>
</evidence>
<protein>
    <submittedName>
        <fullName evidence="2">Uncharacterized protein</fullName>
    </submittedName>
</protein>
<name>A0AA40GH63_9HYME</name>
<dbReference type="EMBL" id="JAHYIQ010000001">
    <property type="protein sequence ID" value="KAK1137697.1"/>
    <property type="molecule type" value="Genomic_DNA"/>
</dbReference>
<reference evidence="2" key="1">
    <citation type="submission" date="2021-10" db="EMBL/GenBank/DDBJ databases">
        <title>Melipona bicolor Genome sequencing and assembly.</title>
        <authorList>
            <person name="Araujo N.S."/>
            <person name="Arias M.C."/>
        </authorList>
    </citation>
    <scope>NUCLEOTIDE SEQUENCE</scope>
    <source>
        <strain evidence="2">USP_2M_L1-L4_2017</strain>
        <tissue evidence="2">Whole body</tissue>
    </source>
</reference>
<organism evidence="2 3">
    <name type="scientific">Melipona bicolor</name>
    <dbReference type="NCBI Taxonomy" id="60889"/>
    <lineage>
        <taxon>Eukaryota</taxon>
        <taxon>Metazoa</taxon>
        <taxon>Ecdysozoa</taxon>
        <taxon>Arthropoda</taxon>
        <taxon>Hexapoda</taxon>
        <taxon>Insecta</taxon>
        <taxon>Pterygota</taxon>
        <taxon>Neoptera</taxon>
        <taxon>Endopterygota</taxon>
        <taxon>Hymenoptera</taxon>
        <taxon>Apocrita</taxon>
        <taxon>Aculeata</taxon>
        <taxon>Apoidea</taxon>
        <taxon>Anthophila</taxon>
        <taxon>Apidae</taxon>
        <taxon>Melipona</taxon>
    </lineage>
</organism>
<keyword evidence="3" id="KW-1185">Reference proteome</keyword>
<dbReference type="Proteomes" id="UP001177670">
    <property type="component" value="Unassembled WGS sequence"/>
</dbReference>
<sequence>MLRRFLLLQCPGNGYGGGLALTAASLGAGVAERGRFARGPKGERLSRSIPHRAGPVRTGATATSNRDAWRLTKWMKEGAGWTEMSAAKGAREQADLVGATASKIGV</sequence>
<dbReference type="AlphaFoldDB" id="A0AA40GH63"/>
<comment type="caution">
    <text evidence="2">The sequence shown here is derived from an EMBL/GenBank/DDBJ whole genome shotgun (WGS) entry which is preliminary data.</text>
</comment>
<evidence type="ECO:0000313" key="3">
    <source>
        <dbReference type="Proteomes" id="UP001177670"/>
    </source>
</evidence>
<gene>
    <name evidence="2" type="ORF">K0M31_002193</name>
</gene>